<feature type="chain" id="PRO_5018569010" evidence="1">
    <location>
        <begin position="23"/>
        <end position="185"/>
    </location>
</feature>
<reference evidence="3 4" key="1">
    <citation type="submission" date="2018-12" db="EMBL/GenBank/DDBJ databases">
        <authorList>
            <person name="Yu L."/>
        </authorList>
    </citation>
    <scope>NUCLEOTIDE SEQUENCE [LARGE SCALE GENOMIC DNA]</scope>
    <source>
        <strain evidence="3 4">HAW-EB5</strain>
    </source>
</reference>
<feature type="domain" description="Tll0287-like" evidence="2">
    <location>
        <begin position="25"/>
        <end position="181"/>
    </location>
</feature>
<accession>A0A3S0I7H6</accession>
<evidence type="ECO:0000313" key="3">
    <source>
        <dbReference type="EMBL" id="RTR26973.1"/>
    </source>
</evidence>
<evidence type="ECO:0000313" key="4">
    <source>
        <dbReference type="Proteomes" id="UP000282060"/>
    </source>
</evidence>
<keyword evidence="4" id="KW-1185">Reference proteome</keyword>
<feature type="signal peptide" evidence="1">
    <location>
        <begin position="1"/>
        <end position="22"/>
    </location>
</feature>
<dbReference type="Proteomes" id="UP000282060">
    <property type="component" value="Unassembled WGS sequence"/>
</dbReference>
<name>A0A3S0I7H6_9GAMM</name>
<dbReference type="InterPro" id="IPR021796">
    <property type="entry name" value="Tll0287-like_dom"/>
</dbReference>
<evidence type="ECO:0000256" key="1">
    <source>
        <dbReference type="SAM" id="SignalP"/>
    </source>
</evidence>
<keyword evidence="1" id="KW-0732">Signal</keyword>
<proteinExistence type="predicted"/>
<gene>
    <name evidence="3" type="ORF">EKG39_20910</name>
</gene>
<dbReference type="Pfam" id="PF11845">
    <property type="entry name" value="Tll0287-like"/>
    <property type="match status" value="1"/>
</dbReference>
<organism evidence="3 4">
    <name type="scientific">Shewanella atlantica</name>
    <dbReference type="NCBI Taxonomy" id="271099"/>
    <lineage>
        <taxon>Bacteria</taxon>
        <taxon>Pseudomonadati</taxon>
        <taxon>Pseudomonadota</taxon>
        <taxon>Gammaproteobacteria</taxon>
        <taxon>Alteromonadales</taxon>
        <taxon>Shewanellaceae</taxon>
        <taxon>Shewanella</taxon>
    </lineage>
</organism>
<comment type="caution">
    <text evidence="3">The sequence shown here is derived from an EMBL/GenBank/DDBJ whole genome shotgun (WGS) entry which is preliminary data.</text>
</comment>
<dbReference type="AlphaFoldDB" id="A0A3S0I7H6"/>
<dbReference type="OrthoDB" id="9797588at2"/>
<protein>
    <submittedName>
        <fullName evidence="3">DUF3365 domain-containing protein</fullName>
    </submittedName>
</protein>
<dbReference type="EMBL" id="RXNV01000018">
    <property type="protein sequence ID" value="RTR26973.1"/>
    <property type="molecule type" value="Genomic_DNA"/>
</dbReference>
<evidence type="ECO:0000259" key="2">
    <source>
        <dbReference type="Pfam" id="PF11845"/>
    </source>
</evidence>
<sequence length="185" mass="20314">MNHTRYLAFLAITLTISSFSLSASQELHREAVGLVKQFGATLKPQLIQAMQQGGPVNAVDVCAAKAPQIAYELSEQSGWNIRRVSLKSRNASAVADAWEQKVLKEFESQLVAGKPAKALEYEEFIAGEYRFMKAQVTTPLCLKCHGSNVAPALQEKIEIHYPNDLALGYQAGDIRGAFSLSFKPE</sequence>
<dbReference type="RefSeq" id="WP_126507951.1">
    <property type="nucleotide sequence ID" value="NZ_RXNV01000018.1"/>
</dbReference>